<dbReference type="InterPro" id="IPR056133">
    <property type="entry name" value="DUF7716"/>
</dbReference>
<dbReference type="AlphaFoldDB" id="A0A9X2C8I1"/>
<sequence length="117" mass="13502">MHYRQHLSFDQLIDLLRPQQKTLEFCVYIAPGDAAIRLDSPCVIESFPLIDDDDQEIYPDYVLQQGLEFCFSDALLEDVIMSALLHKPTASNEELLAAIDYYTEHDCFMSFERPASH</sequence>
<dbReference type="RefSeq" id="WP_268266307.1">
    <property type="nucleotide sequence ID" value="NZ_JALQCW010000065.1"/>
</dbReference>
<comment type="caution">
    <text evidence="2">The sequence shown here is derived from an EMBL/GenBank/DDBJ whole genome shotgun (WGS) entry which is preliminary data.</text>
</comment>
<dbReference type="Pfam" id="PF24832">
    <property type="entry name" value="DUF7716"/>
    <property type="match status" value="1"/>
</dbReference>
<reference evidence="2 3" key="2">
    <citation type="journal article" date="2023" name="Plant Pathol.">
        <title>Dismantling and reorganizing Pseudomonas marginalis sensu#lato.</title>
        <authorList>
            <person name="Sawada H."/>
            <person name="Fujikawa T."/>
            <person name="Satou M."/>
        </authorList>
    </citation>
    <scope>NUCLEOTIDE SEQUENCE [LARGE SCALE GENOMIC DNA]</scope>
    <source>
        <strain evidence="2 3">MAFF 302030</strain>
    </source>
</reference>
<evidence type="ECO:0000259" key="1">
    <source>
        <dbReference type="Pfam" id="PF24832"/>
    </source>
</evidence>
<dbReference type="Proteomes" id="UP001155059">
    <property type="component" value="Unassembled WGS sequence"/>
</dbReference>
<accession>A0A9X2C8I1</accession>
<reference evidence="2 3" key="1">
    <citation type="journal article" date="2022" name="Int. J. Syst. Evol. Microbiol.">
        <title>Pseudomonas aegrilactucae sp. nov. and Pseudomonas morbosilactucae sp. nov., pathogens causing bacterial rot of lettuce in Japan.</title>
        <authorList>
            <person name="Sawada H."/>
            <person name="Fujikawa T."/>
            <person name="Satou M."/>
        </authorList>
    </citation>
    <scope>NUCLEOTIDE SEQUENCE [LARGE SCALE GENOMIC DNA]</scope>
    <source>
        <strain evidence="2 3">MAFF 302030</strain>
    </source>
</reference>
<evidence type="ECO:0000313" key="3">
    <source>
        <dbReference type="Proteomes" id="UP001155059"/>
    </source>
</evidence>
<protein>
    <recommendedName>
        <fullName evidence="1">DUF7716 domain-containing protein</fullName>
    </recommendedName>
</protein>
<gene>
    <name evidence="2" type="ORF">M1B34_23045</name>
</gene>
<evidence type="ECO:0000313" key="2">
    <source>
        <dbReference type="EMBL" id="MCK9800483.1"/>
    </source>
</evidence>
<feature type="domain" description="DUF7716" evidence="1">
    <location>
        <begin position="20"/>
        <end position="111"/>
    </location>
</feature>
<organism evidence="2 3">
    <name type="scientific">Pseudomonas morbosilactucae</name>
    <dbReference type="NCBI Taxonomy" id="2938197"/>
    <lineage>
        <taxon>Bacteria</taxon>
        <taxon>Pseudomonadati</taxon>
        <taxon>Pseudomonadota</taxon>
        <taxon>Gammaproteobacteria</taxon>
        <taxon>Pseudomonadales</taxon>
        <taxon>Pseudomonadaceae</taxon>
        <taxon>Pseudomonas</taxon>
    </lineage>
</organism>
<name>A0A9X2C8I1_9PSED</name>
<proteinExistence type="predicted"/>
<dbReference type="EMBL" id="JALQCW010000065">
    <property type="protein sequence ID" value="MCK9800483.1"/>
    <property type="molecule type" value="Genomic_DNA"/>
</dbReference>